<gene>
    <name evidence="1" type="ORF">Y5S_02673</name>
</gene>
<proteinExistence type="predicted"/>
<comment type="caution">
    <text evidence="1">The sequence shown here is derived from an EMBL/GenBank/DDBJ whole genome shotgun (WGS) entry which is preliminary data.</text>
</comment>
<evidence type="ECO:0000313" key="1">
    <source>
        <dbReference type="EMBL" id="KGD64133.1"/>
    </source>
</evidence>
<protein>
    <submittedName>
        <fullName evidence="1">Uncharacterized protein</fullName>
    </submittedName>
</protein>
<dbReference type="EMBL" id="ARXV01000011">
    <property type="protein sequence ID" value="KGD64133.1"/>
    <property type="molecule type" value="Genomic_DNA"/>
</dbReference>
<dbReference type="STRING" id="1177154.Y5S_02673"/>
<sequence>MIFEQDATRRAPHNEFSKNEIRQRGILFDLSRDNLRQIAAVTRFAKSIWLYAYSKFKGAVAVMTP</sequence>
<name>A0A095TP30_9GAMM</name>
<dbReference type="Proteomes" id="UP000029444">
    <property type="component" value="Unassembled WGS sequence"/>
</dbReference>
<accession>A0A095TP30</accession>
<evidence type="ECO:0000313" key="2">
    <source>
        <dbReference type="Proteomes" id="UP000029444"/>
    </source>
</evidence>
<organism evidence="1 2">
    <name type="scientific">Alcanivorax nanhaiticus</name>
    <dbReference type="NCBI Taxonomy" id="1177154"/>
    <lineage>
        <taxon>Bacteria</taxon>
        <taxon>Pseudomonadati</taxon>
        <taxon>Pseudomonadota</taxon>
        <taxon>Gammaproteobacteria</taxon>
        <taxon>Oceanospirillales</taxon>
        <taxon>Alcanivoracaceae</taxon>
        <taxon>Alcanivorax</taxon>
    </lineage>
</organism>
<keyword evidence="2" id="KW-1185">Reference proteome</keyword>
<reference evidence="1 2" key="1">
    <citation type="submission" date="2012-09" db="EMBL/GenBank/DDBJ databases">
        <title>Genome Sequence of alkane-degrading Bacterium Alcanivorax sp. 19-m-6.</title>
        <authorList>
            <person name="Lai Q."/>
            <person name="Shao Z."/>
        </authorList>
    </citation>
    <scope>NUCLEOTIDE SEQUENCE [LARGE SCALE GENOMIC DNA]</scope>
    <source>
        <strain evidence="1 2">19-m-6</strain>
    </source>
</reference>
<dbReference type="AlphaFoldDB" id="A0A095TP30"/>